<reference evidence="2 3" key="1">
    <citation type="submission" date="2018-06" db="EMBL/GenBank/DDBJ databases">
        <title>Genomic Encyclopedia of Type Strains, Phase IV (KMG-IV): sequencing the most valuable type-strain genomes for metagenomic binning, comparative biology and taxonomic classification.</title>
        <authorList>
            <person name="Goeker M."/>
        </authorList>
    </citation>
    <scope>NUCLEOTIDE SEQUENCE [LARGE SCALE GENOMIC DNA]</scope>
    <source>
        <strain evidence="2 3">DSM 25532</strain>
    </source>
</reference>
<evidence type="ECO:0000259" key="1">
    <source>
        <dbReference type="Pfam" id="PF00535"/>
    </source>
</evidence>
<gene>
    <name evidence="2" type="ORF">DES53_102542</name>
</gene>
<dbReference type="EMBL" id="QNRR01000002">
    <property type="protein sequence ID" value="RBP46156.1"/>
    <property type="molecule type" value="Genomic_DNA"/>
</dbReference>
<dbReference type="InterPro" id="IPR029044">
    <property type="entry name" value="Nucleotide-diphossugar_trans"/>
</dbReference>
<feature type="domain" description="Glycosyltransferase 2-like" evidence="1">
    <location>
        <begin position="3"/>
        <end position="90"/>
    </location>
</feature>
<dbReference type="AlphaFoldDB" id="A0A366HRN1"/>
<sequence length="433" mass="50050">MISFVTAYYNRKTLFIRTLESILWHGGPEFEFVVVDDGSREEERIEDLVERFPFLRVYRLDPGRKWYMNPCIPFNFAIRQAKGDAIVLQNPECLHVGPILRHVHEHLRKGVYLTYACYALSEADTLSLHGDASQVQAQAGSFTFLDSVPVEMAGEGWYNHSRIVPNGYHYCNAITRHDLEALGGFDERYALGFAYDDVELFHRIRMSGLEVRHVDKPSVLHQYHYVNKRADVPWDKFRRNETVYRQLSEPSPCVNINGSNWGDPYDAIPKAANEALDELLEATAKIQIHLAEEKRLRDHAMRLESLLTSSGESTAVLREAAQGALHVVRRVKRSPVSRWAWRSRHQRELQRIAKWMKKAAVRESRRKYEESGDMYLKSLRAASTLLSAVSARVWWWKGDAQRSARKMEAQTKALDSWWQSEIAKYAAAQQVQQ</sequence>
<organism evidence="2 3">
    <name type="scientific">Roseimicrobium gellanilyticum</name>
    <dbReference type="NCBI Taxonomy" id="748857"/>
    <lineage>
        <taxon>Bacteria</taxon>
        <taxon>Pseudomonadati</taxon>
        <taxon>Verrucomicrobiota</taxon>
        <taxon>Verrucomicrobiia</taxon>
        <taxon>Verrucomicrobiales</taxon>
        <taxon>Verrucomicrobiaceae</taxon>
        <taxon>Roseimicrobium</taxon>
    </lineage>
</organism>
<dbReference type="SUPFAM" id="SSF53448">
    <property type="entry name" value="Nucleotide-diphospho-sugar transferases"/>
    <property type="match status" value="1"/>
</dbReference>
<evidence type="ECO:0000313" key="3">
    <source>
        <dbReference type="Proteomes" id="UP000253426"/>
    </source>
</evidence>
<proteinExistence type="predicted"/>
<dbReference type="InterPro" id="IPR001173">
    <property type="entry name" value="Glyco_trans_2-like"/>
</dbReference>
<protein>
    <submittedName>
        <fullName evidence="2">GT2 family glycosyltransferase</fullName>
    </submittedName>
</protein>
<dbReference type="Gene3D" id="3.90.550.10">
    <property type="entry name" value="Spore Coat Polysaccharide Biosynthesis Protein SpsA, Chain A"/>
    <property type="match status" value="1"/>
</dbReference>
<evidence type="ECO:0000313" key="2">
    <source>
        <dbReference type="EMBL" id="RBP46156.1"/>
    </source>
</evidence>
<dbReference type="Pfam" id="PF00535">
    <property type="entry name" value="Glycos_transf_2"/>
    <property type="match status" value="1"/>
</dbReference>
<dbReference type="InterPro" id="IPR050834">
    <property type="entry name" value="Glycosyltransf_2"/>
</dbReference>
<dbReference type="PANTHER" id="PTHR43685:SF2">
    <property type="entry name" value="GLYCOSYLTRANSFERASE 2-LIKE DOMAIN-CONTAINING PROTEIN"/>
    <property type="match status" value="1"/>
</dbReference>
<accession>A0A366HRN1</accession>
<comment type="caution">
    <text evidence="2">The sequence shown here is derived from an EMBL/GenBank/DDBJ whole genome shotgun (WGS) entry which is preliminary data.</text>
</comment>
<dbReference type="RefSeq" id="WP_170156941.1">
    <property type="nucleotide sequence ID" value="NZ_QNRR01000002.1"/>
</dbReference>
<keyword evidence="2" id="KW-0808">Transferase</keyword>
<keyword evidence="3" id="KW-1185">Reference proteome</keyword>
<dbReference type="PANTHER" id="PTHR43685">
    <property type="entry name" value="GLYCOSYLTRANSFERASE"/>
    <property type="match status" value="1"/>
</dbReference>
<dbReference type="Proteomes" id="UP000253426">
    <property type="component" value="Unassembled WGS sequence"/>
</dbReference>
<name>A0A366HRN1_9BACT</name>
<dbReference type="GO" id="GO:0016740">
    <property type="term" value="F:transferase activity"/>
    <property type="evidence" value="ECO:0007669"/>
    <property type="project" value="UniProtKB-KW"/>
</dbReference>